<dbReference type="InterPro" id="IPR050172">
    <property type="entry name" value="SsuD_RutA_monooxygenase"/>
</dbReference>
<dbReference type="InterPro" id="IPR036661">
    <property type="entry name" value="Luciferase-like_sf"/>
</dbReference>
<dbReference type="Gene3D" id="3.20.20.30">
    <property type="entry name" value="Luciferase-like domain"/>
    <property type="match status" value="1"/>
</dbReference>
<evidence type="ECO:0000259" key="5">
    <source>
        <dbReference type="Pfam" id="PF00296"/>
    </source>
</evidence>
<dbReference type="Proteomes" id="UP001500618">
    <property type="component" value="Unassembled WGS sequence"/>
</dbReference>
<feature type="domain" description="Luciferase-like" evidence="5">
    <location>
        <begin position="27"/>
        <end position="235"/>
    </location>
</feature>
<keyword evidence="1" id="KW-0285">Flavoprotein</keyword>
<protein>
    <submittedName>
        <fullName evidence="6">LLM class F420-dependent oxidoreductase</fullName>
    </submittedName>
</protein>
<dbReference type="CDD" id="cd01097">
    <property type="entry name" value="Tetrahydromethanopterin_reductase"/>
    <property type="match status" value="1"/>
</dbReference>
<accession>A0ABN2GV59</accession>
<keyword evidence="3" id="KW-0560">Oxidoreductase</keyword>
<evidence type="ECO:0000256" key="2">
    <source>
        <dbReference type="ARBA" id="ARBA00022643"/>
    </source>
</evidence>
<reference evidence="6 7" key="1">
    <citation type="journal article" date="2019" name="Int. J. Syst. Evol. Microbiol.">
        <title>The Global Catalogue of Microorganisms (GCM) 10K type strain sequencing project: providing services to taxonomists for standard genome sequencing and annotation.</title>
        <authorList>
            <consortium name="The Broad Institute Genomics Platform"/>
            <consortium name="The Broad Institute Genome Sequencing Center for Infectious Disease"/>
            <person name="Wu L."/>
            <person name="Ma J."/>
        </authorList>
    </citation>
    <scope>NUCLEOTIDE SEQUENCE [LARGE SCALE GENOMIC DNA]</scope>
    <source>
        <strain evidence="6 7">JCM 14718</strain>
    </source>
</reference>
<evidence type="ECO:0000313" key="6">
    <source>
        <dbReference type="EMBL" id="GAA1677334.1"/>
    </source>
</evidence>
<dbReference type="Pfam" id="PF00296">
    <property type="entry name" value="Bac_luciferase"/>
    <property type="match status" value="1"/>
</dbReference>
<proteinExistence type="predicted"/>
<evidence type="ECO:0000256" key="4">
    <source>
        <dbReference type="ARBA" id="ARBA00023033"/>
    </source>
</evidence>
<gene>
    <name evidence="6" type="ORF">GCM10009765_28300</name>
</gene>
<dbReference type="PANTHER" id="PTHR42847">
    <property type="entry name" value="ALKANESULFONATE MONOOXYGENASE"/>
    <property type="match status" value="1"/>
</dbReference>
<keyword evidence="2" id="KW-0288">FMN</keyword>
<dbReference type="NCBIfam" id="TIGR03856">
    <property type="entry name" value="F420_MSMEG_2906"/>
    <property type="match status" value="1"/>
</dbReference>
<organism evidence="6 7">
    <name type="scientific">Fodinicola feengrottensis</name>
    <dbReference type="NCBI Taxonomy" id="435914"/>
    <lineage>
        <taxon>Bacteria</taxon>
        <taxon>Bacillati</taxon>
        <taxon>Actinomycetota</taxon>
        <taxon>Actinomycetes</taxon>
        <taxon>Mycobacteriales</taxon>
        <taxon>Fodinicola</taxon>
    </lineage>
</organism>
<dbReference type="SUPFAM" id="SSF51679">
    <property type="entry name" value="Bacterial luciferase-like"/>
    <property type="match status" value="1"/>
</dbReference>
<dbReference type="PANTHER" id="PTHR42847:SF8">
    <property type="entry name" value="CONSERVED PROTEIN"/>
    <property type="match status" value="1"/>
</dbReference>
<keyword evidence="4" id="KW-0503">Monooxygenase</keyword>
<evidence type="ECO:0000256" key="1">
    <source>
        <dbReference type="ARBA" id="ARBA00022630"/>
    </source>
</evidence>
<dbReference type="EMBL" id="BAAANY010000009">
    <property type="protein sequence ID" value="GAA1677334.1"/>
    <property type="molecule type" value="Genomic_DNA"/>
</dbReference>
<evidence type="ECO:0000256" key="3">
    <source>
        <dbReference type="ARBA" id="ARBA00023002"/>
    </source>
</evidence>
<evidence type="ECO:0000313" key="7">
    <source>
        <dbReference type="Proteomes" id="UP001500618"/>
    </source>
</evidence>
<sequence length="285" mass="31353">MAHQTALRLPATGIGLVSVTNTYTKPVRIGVQLQPQHADYAEIRRAVAEAEEIGVDIAFNWDHFYPLYGEPEGKHFECWTVLGAWAEATTKVEIGALVTCNSYRNPELLADMARTVDNISNGRLILGIGSGWFEKDYDEYGYDFGTAGGRLDNLAESLPRIESRLSKLNPAPTRKIPVLIGGGGEKKTLKLVAKHADIWHGFGDPEVIERKHQILDQHCADAGRDPAEIERSAAVNAGMTLGEPGDLGEKLHALGTRLFTVGVGGPRYDLSPLRDWVAWRDEKNK</sequence>
<comment type="caution">
    <text evidence="6">The sequence shown here is derived from an EMBL/GenBank/DDBJ whole genome shotgun (WGS) entry which is preliminary data.</text>
</comment>
<name>A0ABN2GV59_9ACTN</name>
<dbReference type="InterPro" id="IPR011251">
    <property type="entry name" value="Luciferase-like_dom"/>
</dbReference>
<keyword evidence="7" id="KW-1185">Reference proteome</keyword>
<dbReference type="InterPro" id="IPR022480">
    <property type="entry name" value="F420_MSMEG2906"/>
</dbReference>